<evidence type="ECO:0000256" key="1">
    <source>
        <dbReference type="SAM" id="MobiDB-lite"/>
    </source>
</evidence>
<evidence type="ECO:0000313" key="2">
    <source>
        <dbReference type="EMBL" id="KAK2653305.1"/>
    </source>
</evidence>
<dbReference type="AlphaFoldDB" id="A0AAE0CJD6"/>
<dbReference type="Proteomes" id="UP001280121">
    <property type="component" value="Unassembled WGS sequence"/>
</dbReference>
<comment type="caution">
    <text evidence="2">The sequence shown here is derived from an EMBL/GenBank/DDBJ whole genome shotgun (WGS) entry which is preliminary data.</text>
</comment>
<dbReference type="EMBL" id="JANJYI010000004">
    <property type="protein sequence ID" value="KAK2653305.1"/>
    <property type="molecule type" value="Genomic_DNA"/>
</dbReference>
<proteinExistence type="predicted"/>
<accession>A0AAE0CJD6</accession>
<keyword evidence="3" id="KW-1185">Reference proteome</keyword>
<evidence type="ECO:0000313" key="3">
    <source>
        <dbReference type="Proteomes" id="UP001280121"/>
    </source>
</evidence>
<protein>
    <submittedName>
        <fullName evidence="2">Uncharacterized protein</fullName>
    </submittedName>
</protein>
<organism evidence="2 3">
    <name type="scientific">Dipteronia dyeriana</name>
    <dbReference type="NCBI Taxonomy" id="168575"/>
    <lineage>
        <taxon>Eukaryota</taxon>
        <taxon>Viridiplantae</taxon>
        <taxon>Streptophyta</taxon>
        <taxon>Embryophyta</taxon>
        <taxon>Tracheophyta</taxon>
        <taxon>Spermatophyta</taxon>
        <taxon>Magnoliopsida</taxon>
        <taxon>eudicotyledons</taxon>
        <taxon>Gunneridae</taxon>
        <taxon>Pentapetalae</taxon>
        <taxon>rosids</taxon>
        <taxon>malvids</taxon>
        <taxon>Sapindales</taxon>
        <taxon>Sapindaceae</taxon>
        <taxon>Hippocastanoideae</taxon>
        <taxon>Acereae</taxon>
        <taxon>Dipteronia</taxon>
    </lineage>
</organism>
<feature type="region of interest" description="Disordered" evidence="1">
    <location>
        <begin position="25"/>
        <end position="57"/>
    </location>
</feature>
<sequence length="71" mass="8293">MGPVLCRRRRKLWNGRIILERGTRVPENITEDGEETAGSFDRESQNETGQLKNRCPNRVKHGEHEFLPYLT</sequence>
<gene>
    <name evidence="2" type="ORF">Ddye_013161</name>
</gene>
<reference evidence="2" key="1">
    <citation type="journal article" date="2023" name="Plant J.">
        <title>Genome sequences and population genomics provide insights into the demographic history, inbreeding, and mutation load of two 'living fossil' tree species of Dipteronia.</title>
        <authorList>
            <person name="Feng Y."/>
            <person name="Comes H.P."/>
            <person name="Chen J."/>
            <person name="Zhu S."/>
            <person name="Lu R."/>
            <person name="Zhang X."/>
            <person name="Li P."/>
            <person name="Qiu J."/>
            <person name="Olsen K.M."/>
            <person name="Qiu Y."/>
        </authorList>
    </citation>
    <scope>NUCLEOTIDE SEQUENCE</scope>
    <source>
        <strain evidence="2">KIB01</strain>
    </source>
</reference>
<name>A0AAE0CJD6_9ROSI</name>